<gene>
    <name evidence="1" type="ORF">FHR90_003080</name>
    <name evidence="2" type="ORF">HUK83_01310</name>
</gene>
<protein>
    <submittedName>
        <fullName evidence="1">Uncharacterized protein</fullName>
    </submittedName>
</protein>
<reference evidence="1 3" key="2">
    <citation type="submission" date="2020-08" db="EMBL/GenBank/DDBJ databases">
        <title>Genomic Encyclopedia of Type Strains, Phase III (KMG-III): the genomes of soil and plant-associated and newly described type strains.</title>
        <authorList>
            <person name="Whitman W."/>
        </authorList>
    </citation>
    <scope>NUCLEOTIDE SEQUENCE [LARGE SCALE GENOMIC DNA]</scope>
    <source>
        <strain evidence="1 3">CECT 8088</strain>
    </source>
</reference>
<reference evidence="2 4" key="1">
    <citation type="submission" date="2020-06" db="EMBL/GenBank/DDBJ databases">
        <title>Description of novel acetic acid bacteria.</title>
        <authorList>
            <person name="Sombolestani A."/>
        </authorList>
    </citation>
    <scope>NUCLEOTIDE SEQUENCE [LARGE SCALE GENOMIC DNA]</scope>
    <source>
        <strain evidence="2 4">LMG 26838</strain>
    </source>
</reference>
<evidence type="ECO:0000313" key="4">
    <source>
        <dbReference type="Proteomes" id="UP000565205"/>
    </source>
</evidence>
<comment type="caution">
    <text evidence="1">The sequence shown here is derived from an EMBL/GenBank/DDBJ whole genome shotgun (WGS) entry which is preliminary data.</text>
</comment>
<dbReference type="EMBL" id="JABXXQ010000007">
    <property type="protein sequence ID" value="NVN28987.1"/>
    <property type="molecule type" value="Genomic_DNA"/>
</dbReference>
<proteinExistence type="predicted"/>
<dbReference type="EMBL" id="JACHXV010000022">
    <property type="protein sequence ID" value="MBB3175226.1"/>
    <property type="molecule type" value="Genomic_DNA"/>
</dbReference>
<sequence length="109" mass="11090">MTETRDGAYLAHISDTVEANANQLGTIVEILRVMVDTQGAQSEMLAQILGAAIAPPGPSPVAEALRALAERVDANTAAIGEMAAVMEGLPAAIGEAIEPDRASPGPVAE</sequence>
<evidence type="ECO:0000313" key="1">
    <source>
        <dbReference type="EMBL" id="MBB3175226.1"/>
    </source>
</evidence>
<accession>A0A839UZL5</accession>
<organism evidence="1 3">
    <name type="scientific">Endobacter medicaginis</name>
    <dbReference type="NCBI Taxonomy" id="1181271"/>
    <lineage>
        <taxon>Bacteria</taxon>
        <taxon>Pseudomonadati</taxon>
        <taxon>Pseudomonadota</taxon>
        <taxon>Alphaproteobacteria</taxon>
        <taxon>Acetobacterales</taxon>
        <taxon>Acetobacteraceae</taxon>
        <taxon>Endobacter</taxon>
    </lineage>
</organism>
<dbReference type="Proteomes" id="UP000557688">
    <property type="component" value="Unassembled WGS sequence"/>
</dbReference>
<name>A0A839UZL5_9PROT</name>
<keyword evidence="3" id="KW-1185">Reference proteome</keyword>
<dbReference type="RefSeq" id="WP_176621717.1">
    <property type="nucleotide sequence ID" value="NZ_JABXXQ010000007.1"/>
</dbReference>
<dbReference type="AlphaFoldDB" id="A0A839UZL5"/>
<evidence type="ECO:0000313" key="3">
    <source>
        <dbReference type="Proteomes" id="UP000557688"/>
    </source>
</evidence>
<evidence type="ECO:0000313" key="2">
    <source>
        <dbReference type="EMBL" id="NVN28987.1"/>
    </source>
</evidence>
<dbReference type="Proteomes" id="UP000565205">
    <property type="component" value="Unassembled WGS sequence"/>
</dbReference>